<keyword evidence="6 8" id="KW-0560">Oxidoreductase</keyword>
<comment type="similarity">
    <text evidence="2 6">Belongs to the dTDP-4-dehydrorhamnose reductase family.</text>
</comment>
<evidence type="ECO:0000256" key="5">
    <source>
        <dbReference type="ARBA" id="ARBA00048200"/>
    </source>
</evidence>
<evidence type="ECO:0000259" key="7">
    <source>
        <dbReference type="Pfam" id="PF04321"/>
    </source>
</evidence>
<dbReference type="InterPro" id="IPR029903">
    <property type="entry name" value="RmlD-like-bd"/>
</dbReference>
<gene>
    <name evidence="8" type="primary">rfbD</name>
    <name evidence="8" type="ORF">ACFSVN_08515</name>
</gene>
<comment type="function">
    <text evidence="6">Catalyzes the reduction of dTDP-6-deoxy-L-lyxo-4-hexulose to yield dTDP-L-rhamnose.</text>
</comment>
<comment type="pathway">
    <text evidence="1 6">Carbohydrate biosynthesis; dTDP-L-rhamnose biosynthesis.</text>
</comment>
<dbReference type="Proteomes" id="UP001597460">
    <property type="component" value="Unassembled WGS sequence"/>
</dbReference>
<dbReference type="Pfam" id="PF04321">
    <property type="entry name" value="RmlD_sub_bind"/>
    <property type="match status" value="1"/>
</dbReference>
<evidence type="ECO:0000256" key="6">
    <source>
        <dbReference type="RuleBase" id="RU364082"/>
    </source>
</evidence>
<keyword evidence="8" id="KW-0378">Hydrolase</keyword>
<dbReference type="PANTHER" id="PTHR10491">
    <property type="entry name" value="DTDP-4-DEHYDRORHAMNOSE REDUCTASE"/>
    <property type="match status" value="1"/>
</dbReference>
<dbReference type="Gene3D" id="3.40.50.720">
    <property type="entry name" value="NAD(P)-binding Rossmann-like Domain"/>
    <property type="match status" value="1"/>
</dbReference>
<dbReference type="CDD" id="cd05254">
    <property type="entry name" value="dTDP_HR_like_SDR_e"/>
    <property type="match status" value="1"/>
</dbReference>
<evidence type="ECO:0000313" key="8">
    <source>
        <dbReference type="EMBL" id="MFD2532485.1"/>
    </source>
</evidence>
<feature type="domain" description="RmlD-like substrate binding" evidence="7">
    <location>
        <begin position="1"/>
        <end position="286"/>
    </location>
</feature>
<evidence type="ECO:0000256" key="4">
    <source>
        <dbReference type="ARBA" id="ARBA00017099"/>
    </source>
</evidence>
<organism evidence="8 9">
    <name type="scientific">Gracilimonas halophila</name>
    <dbReference type="NCBI Taxonomy" id="1834464"/>
    <lineage>
        <taxon>Bacteria</taxon>
        <taxon>Pseudomonadati</taxon>
        <taxon>Balneolota</taxon>
        <taxon>Balneolia</taxon>
        <taxon>Balneolales</taxon>
        <taxon>Balneolaceae</taxon>
        <taxon>Gracilimonas</taxon>
    </lineage>
</organism>
<protein>
    <recommendedName>
        <fullName evidence="4 6">dTDP-4-dehydrorhamnose reductase</fullName>
        <ecNumber evidence="3 6">1.1.1.133</ecNumber>
    </recommendedName>
</protein>
<name>A0ABW5JJ50_9BACT</name>
<evidence type="ECO:0000256" key="2">
    <source>
        <dbReference type="ARBA" id="ARBA00010944"/>
    </source>
</evidence>
<dbReference type="GO" id="GO:0008831">
    <property type="term" value="F:dTDP-4-dehydrorhamnose reductase activity"/>
    <property type="evidence" value="ECO:0007669"/>
    <property type="project" value="UniProtKB-EC"/>
</dbReference>
<keyword evidence="9" id="KW-1185">Reference proteome</keyword>
<dbReference type="Gene3D" id="3.90.25.10">
    <property type="entry name" value="UDP-galactose 4-epimerase, domain 1"/>
    <property type="match status" value="1"/>
</dbReference>
<dbReference type="EC" id="1.1.1.133" evidence="3 6"/>
<proteinExistence type="inferred from homology"/>
<reference evidence="9" key="1">
    <citation type="journal article" date="2019" name="Int. J. Syst. Evol. Microbiol.">
        <title>The Global Catalogue of Microorganisms (GCM) 10K type strain sequencing project: providing services to taxonomists for standard genome sequencing and annotation.</title>
        <authorList>
            <consortium name="The Broad Institute Genomics Platform"/>
            <consortium name="The Broad Institute Genome Sequencing Center for Infectious Disease"/>
            <person name="Wu L."/>
            <person name="Ma J."/>
        </authorList>
    </citation>
    <scope>NUCLEOTIDE SEQUENCE [LARGE SCALE GENOMIC DNA]</scope>
    <source>
        <strain evidence="9">KCTC 52042</strain>
    </source>
</reference>
<keyword evidence="6" id="KW-0521">NADP</keyword>
<dbReference type="GO" id="GO:0016787">
    <property type="term" value="F:hydrolase activity"/>
    <property type="evidence" value="ECO:0007669"/>
    <property type="project" value="UniProtKB-KW"/>
</dbReference>
<evidence type="ECO:0000256" key="3">
    <source>
        <dbReference type="ARBA" id="ARBA00012929"/>
    </source>
</evidence>
<sequence length="287" mass="32278">MRVLVTGGNGQLGSEWVSYLNRQEVEFIALPSSDFDLTDHADTRRVMGNLKPDLIINCAGYTKVDQAEEEPEKAFAVNSEGVKNLADYCASNNIKLVHFSTDYVFPGTKEDLQNYPQGYSEDHSTDPVNTYGESKLAGEQAIRESGCEFIIIRVAWLCGKHGSNFVKKMLKMGREREELNVINDQLGCPSFAHNVVQNCWKLVAENKLGTYHICSEGKISWYDFAKEIFEQMEIQVNLKPVSSSEFPAKAKRPAFSLLNTQKISNITGIKLIDWKEGLKNLLAELRV</sequence>
<accession>A0ABW5JJ50</accession>
<comment type="caution">
    <text evidence="8">The sequence shown here is derived from an EMBL/GenBank/DDBJ whole genome shotgun (WGS) entry which is preliminary data.</text>
</comment>
<evidence type="ECO:0000313" key="9">
    <source>
        <dbReference type="Proteomes" id="UP001597460"/>
    </source>
</evidence>
<evidence type="ECO:0000256" key="1">
    <source>
        <dbReference type="ARBA" id="ARBA00004781"/>
    </source>
</evidence>
<dbReference type="EMBL" id="JBHULI010000024">
    <property type="protein sequence ID" value="MFD2532485.1"/>
    <property type="molecule type" value="Genomic_DNA"/>
</dbReference>
<dbReference type="NCBIfam" id="TIGR01214">
    <property type="entry name" value="rmlD"/>
    <property type="match status" value="1"/>
</dbReference>
<dbReference type="SUPFAM" id="SSF51735">
    <property type="entry name" value="NAD(P)-binding Rossmann-fold domains"/>
    <property type="match status" value="1"/>
</dbReference>
<dbReference type="InterPro" id="IPR036291">
    <property type="entry name" value="NAD(P)-bd_dom_sf"/>
</dbReference>
<dbReference type="InterPro" id="IPR005913">
    <property type="entry name" value="dTDP_dehydrorham_reduct"/>
</dbReference>
<comment type="catalytic activity">
    <reaction evidence="5">
        <text>dTDP-beta-L-rhamnose + NADP(+) = dTDP-4-dehydro-beta-L-rhamnose + NADPH + H(+)</text>
        <dbReference type="Rhea" id="RHEA:21796"/>
        <dbReference type="ChEBI" id="CHEBI:15378"/>
        <dbReference type="ChEBI" id="CHEBI:57510"/>
        <dbReference type="ChEBI" id="CHEBI:57783"/>
        <dbReference type="ChEBI" id="CHEBI:58349"/>
        <dbReference type="ChEBI" id="CHEBI:62830"/>
        <dbReference type="EC" id="1.1.1.133"/>
    </reaction>
</comment>
<dbReference type="PANTHER" id="PTHR10491:SF4">
    <property type="entry name" value="METHIONINE ADENOSYLTRANSFERASE 2 SUBUNIT BETA"/>
    <property type="match status" value="1"/>
</dbReference>